<dbReference type="AlphaFoldDB" id="A0A8S1VIX1"/>
<dbReference type="Proteomes" id="UP000683925">
    <property type="component" value="Unassembled WGS sequence"/>
</dbReference>
<reference evidence="1" key="1">
    <citation type="submission" date="2021-01" db="EMBL/GenBank/DDBJ databases">
        <authorList>
            <consortium name="Genoscope - CEA"/>
            <person name="William W."/>
        </authorList>
    </citation>
    <scope>NUCLEOTIDE SEQUENCE</scope>
</reference>
<evidence type="ECO:0000313" key="1">
    <source>
        <dbReference type="EMBL" id="CAD8177858.1"/>
    </source>
</evidence>
<organism evidence="1 2">
    <name type="scientific">Paramecium octaurelia</name>
    <dbReference type="NCBI Taxonomy" id="43137"/>
    <lineage>
        <taxon>Eukaryota</taxon>
        <taxon>Sar</taxon>
        <taxon>Alveolata</taxon>
        <taxon>Ciliophora</taxon>
        <taxon>Intramacronucleata</taxon>
        <taxon>Oligohymenophorea</taxon>
        <taxon>Peniculida</taxon>
        <taxon>Parameciidae</taxon>
        <taxon>Paramecium</taxon>
    </lineage>
</organism>
<evidence type="ECO:0000313" key="2">
    <source>
        <dbReference type="Proteomes" id="UP000683925"/>
    </source>
</evidence>
<accession>A0A8S1VIX1</accession>
<gene>
    <name evidence="1" type="ORF">POCTA_138.1.T0700005</name>
</gene>
<comment type="caution">
    <text evidence="1">The sequence shown here is derived from an EMBL/GenBank/DDBJ whole genome shotgun (WGS) entry which is preliminary data.</text>
</comment>
<keyword evidence="2" id="KW-1185">Reference proteome</keyword>
<dbReference type="EMBL" id="CAJJDP010000069">
    <property type="protein sequence ID" value="CAD8177858.1"/>
    <property type="molecule type" value="Genomic_DNA"/>
</dbReference>
<name>A0A8S1VIX1_PAROT</name>
<protein>
    <submittedName>
        <fullName evidence="1">Uncharacterized protein</fullName>
    </submittedName>
</protein>
<sequence length="158" mass="19025">MEQLPWQEPYNHKSLIKTYFLMIDDMKVIHHFLLHKTKISFQQPLTTNQKRQYSGNKSRLVQIYSKCKRKKESIRKQQERNKLFEKQKQKNLIDPITEKGIVSDQESARSQQQPLKMMIDWLSKEESESVQKTQRGSEALQTKLLKRIRRFSNTLKYI</sequence>
<proteinExistence type="predicted"/>